<comment type="cofactor">
    <cofactor evidence="1">
        <name>[4Fe-4S] cluster</name>
        <dbReference type="ChEBI" id="CHEBI:49883"/>
    </cofactor>
</comment>
<dbReference type="GO" id="GO:0009061">
    <property type="term" value="P:anaerobic respiration"/>
    <property type="evidence" value="ECO:0007669"/>
    <property type="project" value="TreeGrafter"/>
</dbReference>
<evidence type="ECO:0000256" key="6">
    <source>
        <dbReference type="ARBA" id="ARBA00023002"/>
    </source>
</evidence>
<dbReference type="GO" id="GO:0016491">
    <property type="term" value="F:oxidoreductase activity"/>
    <property type="evidence" value="ECO:0007669"/>
    <property type="project" value="UniProtKB-KW"/>
</dbReference>
<keyword evidence="6" id="KW-0560">Oxidoreductase</keyword>
<evidence type="ECO:0000256" key="5">
    <source>
        <dbReference type="ARBA" id="ARBA00022723"/>
    </source>
</evidence>
<proteinExistence type="inferred from homology"/>
<dbReference type="GO" id="GO:0030313">
    <property type="term" value="C:cell envelope"/>
    <property type="evidence" value="ECO:0007669"/>
    <property type="project" value="UniProtKB-SubCell"/>
</dbReference>
<gene>
    <name evidence="9" type="ORF">H7965_24035</name>
</gene>
<evidence type="ECO:0000256" key="3">
    <source>
        <dbReference type="ARBA" id="ARBA00010312"/>
    </source>
</evidence>
<dbReference type="Gene3D" id="3.40.50.740">
    <property type="match status" value="1"/>
</dbReference>
<keyword evidence="4" id="KW-0408">Iron</keyword>
<dbReference type="Pfam" id="PF00384">
    <property type="entry name" value="Molybdopterin"/>
    <property type="match status" value="1"/>
</dbReference>
<keyword evidence="5" id="KW-0479">Metal-binding</keyword>
<protein>
    <submittedName>
        <fullName evidence="9">Molybdopterin-dependent oxidoreductase</fullName>
    </submittedName>
</protein>
<dbReference type="Gene3D" id="2.40.40.20">
    <property type="match status" value="1"/>
</dbReference>
<dbReference type="GO" id="GO:0043546">
    <property type="term" value="F:molybdopterin cofactor binding"/>
    <property type="evidence" value="ECO:0007669"/>
    <property type="project" value="InterPro"/>
</dbReference>
<evidence type="ECO:0000259" key="8">
    <source>
        <dbReference type="Pfam" id="PF01568"/>
    </source>
</evidence>
<keyword evidence="4" id="KW-0411">Iron-sulfur</keyword>
<reference evidence="9" key="1">
    <citation type="submission" date="2020-08" db="EMBL/GenBank/DDBJ databases">
        <authorList>
            <person name="Hu Y."/>
            <person name="Nguyen S.V."/>
            <person name="Li F."/>
            <person name="Fanning S."/>
        </authorList>
    </citation>
    <scope>NUCLEOTIDE SEQUENCE</scope>
    <source>
        <strain evidence="9">SYSU D8009</strain>
    </source>
</reference>
<evidence type="ECO:0000313" key="10">
    <source>
        <dbReference type="Proteomes" id="UP000600101"/>
    </source>
</evidence>
<dbReference type="PANTHER" id="PTHR43598:SF1">
    <property type="entry name" value="FORMATE DEHYDROGENASE-O MAJOR SUBUNIT"/>
    <property type="match status" value="1"/>
</dbReference>
<evidence type="ECO:0000256" key="4">
    <source>
        <dbReference type="ARBA" id="ARBA00022485"/>
    </source>
</evidence>
<dbReference type="Pfam" id="PF01568">
    <property type="entry name" value="Molydop_binding"/>
    <property type="match status" value="1"/>
</dbReference>
<evidence type="ECO:0000256" key="2">
    <source>
        <dbReference type="ARBA" id="ARBA00004196"/>
    </source>
</evidence>
<dbReference type="AlphaFoldDB" id="A0A9X0R2X7"/>
<organism evidence="9 10">
    <name type="scientific">Siccirubricoccus deserti</name>
    <dbReference type="NCBI Taxonomy" id="2013562"/>
    <lineage>
        <taxon>Bacteria</taxon>
        <taxon>Pseudomonadati</taxon>
        <taxon>Pseudomonadota</taxon>
        <taxon>Alphaproteobacteria</taxon>
        <taxon>Acetobacterales</taxon>
        <taxon>Roseomonadaceae</taxon>
        <taxon>Siccirubricoccus</taxon>
    </lineage>
</organism>
<feature type="domain" description="Molybdopterin oxidoreductase" evidence="7">
    <location>
        <begin position="5"/>
        <end position="398"/>
    </location>
</feature>
<dbReference type="InterPro" id="IPR006656">
    <property type="entry name" value="Mopterin_OxRdtase"/>
</dbReference>
<comment type="similarity">
    <text evidence="3">Belongs to the prokaryotic molybdopterin-containing oxidoreductase family.</text>
</comment>
<name>A0A9X0R2X7_9PROT</name>
<dbReference type="Gene3D" id="3.40.228.10">
    <property type="entry name" value="Dimethylsulfoxide Reductase, domain 2"/>
    <property type="match status" value="2"/>
</dbReference>
<dbReference type="GO" id="GO:0030151">
    <property type="term" value="F:molybdenum ion binding"/>
    <property type="evidence" value="ECO:0007669"/>
    <property type="project" value="TreeGrafter"/>
</dbReference>
<sequence length="844" mass="93805">MPQWDLANSDCVLVMGSNMAENHPIAFRFVMQAKQRGATVIHADPRFTRTSAMADIYAPLRAGSDIAFLGGIINHLLQNDLWFREFALPYTNLSTIVGEDYRGPGELGGYFSGWNAEGRRYSPESWQYDGVVVPSSLAEGYVEIEGFAEATRRLHEGPTPKDPTLQHPSCVYQILKRHFARYTPEMVEQVTGCPREVFLKVADAMARNSGRERTGAICYAVGWNHHTKGAQIIRTGAILQALLGNVGRPGAGLLALRGHTSIQGSTDIATLYDLLPGYLPQPHAFRPHHTLEDYLKVETSPTGWWNNFPKYYVSLLRAFYGAQATPENGRGHDLLPRIVGDHSQLPLTVAMANGVIKGLFVMGQNPVVGGSNSKLVQRGLAQLDWLVVRDIAETDTATFWRDGHLVRDGEMRPEDIGTEVFLMPGSLSGEKAGSFTNTHRLLQWHDKVVAGPGDSRSELWFTYHLGRRLQELYRASTREEDAPIRSLLWDYPVDEEGEPDAEAVLREINGYTWPEREQLASFNDLKSDGSTACGCWIYGGVFPQPGRNLARARKPDGPEGPGTHLGWGFAWPDNRRTLNNRASADPEGRPWSERKRLVWWDETKGEWQSPDQIDFVKTKRPDYEPDWSKRPAGMDALSGTQPFIMIPDGVAGIFVPSGLKDGPLPEHYEPTETPVRNAFHPGVEGNPPAKRWAHDLNPIAAPGDPRYPHVLTTYRLTEHHSGGTPTRIVPTTAELQPEGFCEIPTELARELGLRSTDWVVLSTPRGEIETRALVTDRLRPFRLGERRVFQLGLPWHYGWAGMATGDVANVLTAVVGDPNTGMHENKALTCALRPGRLARRGGQG</sequence>
<evidence type="ECO:0000313" key="9">
    <source>
        <dbReference type="EMBL" id="MBC4018360.1"/>
    </source>
</evidence>
<dbReference type="GO" id="GO:0009055">
    <property type="term" value="F:electron transfer activity"/>
    <property type="evidence" value="ECO:0007669"/>
    <property type="project" value="TreeGrafter"/>
</dbReference>
<comment type="caution">
    <text evidence="9">The sequence shown here is derived from an EMBL/GenBank/DDBJ whole genome shotgun (WGS) entry which is preliminary data.</text>
</comment>
<dbReference type="InterPro" id="IPR006657">
    <property type="entry name" value="MoPterin_dinucl-bd_dom"/>
</dbReference>
<dbReference type="EMBL" id="JACOMF010000051">
    <property type="protein sequence ID" value="MBC4018360.1"/>
    <property type="molecule type" value="Genomic_DNA"/>
</dbReference>
<feature type="domain" description="Molybdopterin dinucleotide-binding" evidence="8">
    <location>
        <begin position="710"/>
        <end position="826"/>
    </location>
</feature>
<dbReference type="InterPro" id="IPR009010">
    <property type="entry name" value="Asp_de-COase-like_dom_sf"/>
</dbReference>
<dbReference type="CDD" id="cd02792">
    <property type="entry name" value="MopB_CT_Formate-Dh-Na-like"/>
    <property type="match status" value="1"/>
</dbReference>
<keyword evidence="10" id="KW-1185">Reference proteome</keyword>
<evidence type="ECO:0000259" key="7">
    <source>
        <dbReference type="Pfam" id="PF00384"/>
    </source>
</evidence>
<dbReference type="Proteomes" id="UP000600101">
    <property type="component" value="Unassembled WGS sequence"/>
</dbReference>
<accession>A0A9X0R2X7</accession>
<dbReference type="SUPFAM" id="SSF53706">
    <property type="entry name" value="Formate dehydrogenase/DMSO reductase, domains 1-3"/>
    <property type="match status" value="1"/>
</dbReference>
<dbReference type="SUPFAM" id="SSF50692">
    <property type="entry name" value="ADC-like"/>
    <property type="match status" value="1"/>
</dbReference>
<evidence type="ECO:0000256" key="1">
    <source>
        <dbReference type="ARBA" id="ARBA00001966"/>
    </source>
</evidence>
<comment type="subcellular location">
    <subcellularLocation>
        <location evidence="2">Cell envelope</location>
    </subcellularLocation>
</comment>
<dbReference type="GO" id="GO:0051539">
    <property type="term" value="F:4 iron, 4 sulfur cluster binding"/>
    <property type="evidence" value="ECO:0007669"/>
    <property type="project" value="UniProtKB-KW"/>
</dbReference>
<keyword evidence="4" id="KW-0004">4Fe-4S</keyword>
<dbReference type="PANTHER" id="PTHR43598">
    <property type="entry name" value="TUNGSTEN-CONTAINING FORMYLMETHANOFURAN DEHYDROGENASE 2 SUBUNIT B"/>
    <property type="match status" value="1"/>
</dbReference>